<dbReference type="InterPro" id="IPR050765">
    <property type="entry name" value="Riboflavin_Biosynth_HTPR"/>
</dbReference>
<dbReference type="Proteomes" id="UP000317557">
    <property type="component" value="Unassembled WGS sequence"/>
</dbReference>
<feature type="domain" description="Bacterial bifunctional deaminase-reductase C-terminal" evidence="1">
    <location>
        <begin position="2"/>
        <end position="172"/>
    </location>
</feature>
<evidence type="ECO:0000259" key="1">
    <source>
        <dbReference type="Pfam" id="PF01872"/>
    </source>
</evidence>
<dbReference type="PANTHER" id="PTHR38011:SF11">
    <property type="entry name" value="2,5-DIAMINO-6-RIBOSYLAMINO-4(3H)-PYRIMIDINONE 5'-PHOSPHATE REDUCTASE"/>
    <property type="match status" value="1"/>
</dbReference>
<organism evidence="2 3">
    <name type="scientific">Gracilimonas mengyeensis</name>
    <dbReference type="NCBI Taxonomy" id="1302730"/>
    <lineage>
        <taxon>Bacteria</taxon>
        <taxon>Pseudomonadati</taxon>
        <taxon>Balneolota</taxon>
        <taxon>Balneolia</taxon>
        <taxon>Balneolales</taxon>
        <taxon>Balneolaceae</taxon>
        <taxon>Gracilimonas</taxon>
    </lineage>
</organism>
<name>A0A521FDV9_9BACT</name>
<sequence length="185" mass="20434">MPKISVYIATSLDGFIARKDGDIEWLHTSGQGKVASDEDFGYKVFMENIDVLLMGRNTFEKVLSFGGEWPYGKKPVIVLTSRAIEIPKEISETVSSMSGSPEEIVSALDQQGFEDLYLDGGFTIQRFLEAGLVNELTVTRIPILIGEGIPLFGPLTEDIPLKHLETQSWNNGFVQSRYKVLSGAS</sequence>
<dbReference type="OrthoDB" id="195113at2"/>
<dbReference type="GO" id="GO:0009231">
    <property type="term" value="P:riboflavin biosynthetic process"/>
    <property type="evidence" value="ECO:0007669"/>
    <property type="project" value="InterPro"/>
</dbReference>
<dbReference type="EMBL" id="FXTP01000017">
    <property type="protein sequence ID" value="SMO93821.1"/>
    <property type="molecule type" value="Genomic_DNA"/>
</dbReference>
<evidence type="ECO:0000313" key="2">
    <source>
        <dbReference type="EMBL" id="SMO93821.1"/>
    </source>
</evidence>
<dbReference type="Gene3D" id="3.40.430.10">
    <property type="entry name" value="Dihydrofolate Reductase, subunit A"/>
    <property type="match status" value="1"/>
</dbReference>
<dbReference type="SUPFAM" id="SSF53597">
    <property type="entry name" value="Dihydrofolate reductase-like"/>
    <property type="match status" value="1"/>
</dbReference>
<dbReference type="InterPro" id="IPR024072">
    <property type="entry name" value="DHFR-like_dom_sf"/>
</dbReference>
<protein>
    <submittedName>
        <fullName evidence="2">Dihydrofolate reductase</fullName>
    </submittedName>
</protein>
<dbReference type="PANTHER" id="PTHR38011">
    <property type="entry name" value="DIHYDROFOLATE REDUCTASE FAMILY PROTEIN (AFU_ORTHOLOGUE AFUA_8G06820)"/>
    <property type="match status" value="1"/>
</dbReference>
<evidence type="ECO:0000313" key="3">
    <source>
        <dbReference type="Proteomes" id="UP000317557"/>
    </source>
</evidence>
<keyword evidence="3" id="KW-1185">Reference proteome</keyword>
<dbReference type="AlphaFoldDB" id="A0A521FDV9"/>
<dbReference type="GO" id="GO:0008703">
    <property type="term" value="F:5-amino-6-(5-phosphoribosylamino)uracil reductase activity"/>
    <property type="evidence" value="ECO:0007669"/>
    <property type="project" value="InterPro"/>
</dbReference>
<reference evidence="2 3" key="1">
    <citation type="submission" date="2017-05" db="EMBL/GenBank/DDBJ databases">
        <authorList>
            <person name="Varghese N."/>
            <person name="Submissions S."/>
        </authorList>
    </citation>
    <scope>NUCLEOTIDE SEQUENCE [LARGE SCALE GENOMIC DNA]</scope>
    <source>
        <strain evidence="2 3">DSM 21985</strain>
    </source>
</reference>
<dbReference type="RefSeq" id="WP_142455837.1">
    <property type="nucleotide sequence ID" value="NZ_FXTP01000017.1"/>
</dbReference>
<proteinExistence type="predicted"/>
<gene>
    <name evidence="2" type="ORF">SAMN06265219_1178</name>
</gene>
<accession>A0A521FDV9</accession>
<dbReference type="InterPro" id="IPR002734">
    <property type="entry name" value="RibDG_C"/>
</dbReference>
<dbReference type="Pfam" id="PF01872">
    <property type="entry name" value="RibD_C"/>
    <property type="match status" value="1"/>
</dbReference>